<evidence type="ECO:0000256" key="12">
    <source>
        <dbReference type="ARBA" id="ARBA00039702"/>
    </source>
</evidence>
<evidence type="ECO:0000256" key="14">
    <source>
        <dbReference type="SAM" id="Phobius"/>
    </source>
</evidence>
<dbReference type="Proteomes" id="UP000008522">
    <property type="component" value="Chromosome"/>
</dbReference>
<keyword evidence="16" id="KW-1185">Reference proteome</keyword>
<dbReference type="AlphaFoldDB" id="G0EJ38"/>
<evidence type="ECO:0000256" key="11">
    <source>
        <dbReference type="ARBA" id="ARBA00038218"/>
    </source>
</evidence>
<dbReference type="RefSeq" id="WP_014486963.1">
    <property type="nucleotide sequence ID" value="NC_017243.1"/>
</dbReference>
<keyword evidence="8 14" id="KW-1133">Transmembrane helix</keyword>
<evidence type="ECO:0000256" key="5">
    <source>
        <dbReference type="ARBA" id="ARBA00022597"/>
    </source>
</evidence>
<keyword evidence="5" id="KW-0762">Sugar transport</keyword>
<protein>
    <recommendedName>
        <fullName evidence="12">Ascorbate-specific PTS system EIIC component</fullName>
    </recommendedName>
    <alternativeName>
        <fullName evidence="13">Ascorbate-specific permease IIC component UlaA</fullName>
    </alternativeName>
</protein>
<feature type="transmembrane region" description="Helical" evidence="14">
    <location>
        <begin position="41"/>
        <end position="63"/>
    </location>
</feature>
<evidence type="ECO:0000313" key="16">
    <source>
        <dbReference type="Proteomes" id="UP000008522"/>
    </source>
</evidence>
<comment type="subcellular location">
    <subcellularLocation>
        <location evidence="1">Cell membrane</location>
        <topology evidence="1">Multi-pass membrane protein</topology>
    </subcellularLocation>
</comment>
<comment type="similarity">
    <text evidence="11">Belongs to the UlaA family.</text>
</comment>
<evidence type="ECO:0000256" key="9">
    <source>
        <dbReference type="ARBA" id="ARBA00023136"/>
    </source>
</evidence>
<name>G0EJ38_BRAIP</name>
<evidence type="ECO:0000313" key="15">
    <source>
        <dbReference type="EMBL" id="AEM21115.1"/>
    </source>
</evidence>
<comment type="subunit">
    <text evidence="2">Homodimer.</text>
</comment>
<evidence type="ECO:0000256" key="13">
    <source>
        <dbReference type="ARBA" id="ARBA00042859"/>
    </source>
</evidence>
<feature type="transmembrane region" description="Helical" evidence="14">
    <location>
        <begin position="136"/>
        <end position="156"/>
    </location>
</feature>
<dbReference type="eggNOG" id="COG3037">
    <property type="taxonomic scope" value="Bacteria"/>
</dbReference>
<dbReference type="HOGENOM" id="CLU_1666691_0_0_12"/>
<dbReference type="Pfam" id="PF03611">
    <property type="entry name" value="EIIC-GAT"/>
    <property type="match status" value="1"/>
</dbReference>
<keyword evidence="7 14" id="KW-0812">Transmembrane</keyword>
<evidence type="ECO:0000256" key="2">
    <source>
        <dbReference type="ARBA" id="ARBA00011738"/>
    </source>
</evidence>
<dbReference type="PATRIC" id="fig|1045858.4.peg.482"/>
<dbReference type="PANTHER" id="PTHR33843">
    <property type="entry name" value="ASCORBATE-SPECIFIC PTS SYSTEM EIIC COMPONENT"/>
    <property type="match status" value="1"/>
</dbReference>
<dbReference type="GO" id="GO:0009401">
    <property type="term" value="P:phosphoenolpyruvate-dependent sugar phosphotransferase system"/>
    <property type="evidence" value="ECO:0007669"/>
    <property type="project" value="UniProtKB-KW"/>
</dbReference>
<feature type="transmembrane region" description="Helical" evidence="14">
    <location>
        <begin position="104"/>
        <end position="124"/>
    </location>
</feature>
<dbReference type="InterPro" id="IPR051562">
    <property type="entry name" value="Ascorbate-PTS_EIIC"/>
</dbReference>
<keyword evidence="4" id="KW-1003">Cell membrane</keyword>
<evidence type="ECO:0000256" key="10">
    <source>
        <dbReference type="ARBA" id="ARBA00037387"/>
    </source>
</evidence>
<comment type="function">
    <text evidence="10">The phosphoenolpyruvate-dependent sugar phosphotransferase system (sugar PTS), a major carbohydrate active transport system, catalyzes the phosphorylation of incoming sugar substrates concomitantly with their translocation across the cell membrane. The enzyme II UlaABC PTS system is involved in ascorbate transport.</text>
</comment>
<evidence type="ECO:0000256" key="3">
    <source>
        <dbReference type="ARBA" id="ARBA00022448"/>
    </source>
</evidence>
<evidence type="ECO:0000256" key="8">
    <source>
        <dbReference type="ARBA" id="ARBA00022989"/>
    </source>
</evidence>
<accession>G0EJ38</accession>
<evidence type="ECO:0000256" key="4">
    <source>
        <dbReference type="ARBA" id="ARBA00022475"/>
    </source>
</evidence>
<feature type="transmembrane region" description="Helical" evidence="14">
    <location>
        <begin position="15"/>
        <end position="34"/>
    </location>
</feature>
<evidence type="ECO:0000256" key="1">
    <source>
        <dbReference type="ARBA" id="ARBA00004651"/>
    </source>
</evidence>
<gene>
    <name evidence="15" type="ordered locus">Bint_0483</name>
</gene>
<evidence type="ECO:0000256" key="7">
    <source>
        <dbReference type="ARBA" id="ARBA00022692"/>
    </source>
</evidence>
<evidence type="ECO:0000256" key="6">
    <source>
        <dbReference type="ARBA" id="ARBA00022683"/>
    </source>
</evidence>
<organism evidence="15 16">
    <name type="scientific">Brachyspira intermedia (strain ATCC 51140 / PWS/A)</name>
    <name type="common">Serpulina intermedia</name>
    <dbReference type="NCBI Taxonomy" id="1045858"/>
    <lineage>
        <taxon>Bacteria</taxon>
        <taxon>Pseudomonadati</taxon>
        <taxon>Spirochaetota</taxon>
        <taxon>Spirochaetia</taxon>
        <taxon>Brachyspirales</taxon>
        <taxon>Brachyspiraceae</taxon>
        <taxon>Brachyspira</taxon>
    </lineage>
</organism>
<dbReference type="KEGG" id="bip:Bint_0483"/>
<proteinExistence type="inferred from homology"/>
<dbReference type="InterPro" id="IPR004703">
    <property type="entry name" value="PTS_sugar-sp_permease"/>
</dbReference>
<keyword evidence="9 14" id="KW-0472">Membrane</keyword>
<dbReference type="EMBL" id="CP002874">
    <property type="protein sequence ID" value="AEM21115.1"/>
    <property type="molecule type" value="Genomic_DNA"/>
</dbReference>
<dbReference type="PANTHER" id="PTHR33843:SF4">
    <property type="entry name" value="ASCORBATE-SPECIFIC PTS SYSTEM EIIC COMPONENT"/>
    <property type="match status" value="1"/>
</dbReference>
<dbReference type="GO" id="GO:0005886">
    <property type="term" value="C:plasma membrane"/>
    <property type="evidence" value="ECO:0007669"/>
    <property type="project" value="UniProtKB-SubCell"/>
</dbReference>
<sequence>MEVLLKIWTYFVQNILTQPAYFIGFIVLIGYILLKKTWYECLAGFLKATVGYLILLVGSGGLVNNFRPILVGLKDRFDLQATVIDPYYGQNAVQTAMEHMGKSFSQVMMLILIAFMFNVILVAFRKVTKIRSLFTTGNVQIQQAAAAFWIIFFVFLN</sequence>
<keyword evidence="3" id="KW-0813">Transport</keyword>
<reference evidence="15 16" key="1">
    <citation type="journal article" date="2011" name="BMC Genomics">
        <title>Complete genome sequence of Brachyspira intermedia reveals unique genomic features in Brachyspira species and phage-mediated horizontal gene transfer.</title>
        <authorList>
            <person name="Hafstrom T."/>
            <person name="Jansson D.S."/>
            <person name="Segerman B."/>
        </authorList>
    </citation>
    <scope>NUCLEOTIDE SEQUENCE [LARGE SCALE GENOMIC DNA]</scope>
    <source>
        <strain evidence="16">ATCC 51140 / PWS/A</strain>
    </source>
</reference>
<keyword evidence="6" id="KW-0598">Phosphotransferase system</keyword>
<dbReference type="GeneID" id="88625976"/>